<evidence type="ECO:0000256" key="1">
    <source>
        <dbReference type="ARBA" id="ARBA00000968"/>
    </source>
</evidence>
<dbReference type="PANTHER" id="PTHR21098">
    <property type="entry name" value="RIBOFLAVIN SYNTHASE ALPHA CHAIN"/>
    <property type="match status" value="1"/>
</dbReference>
<dbReference type="SUPFAM" id="SSF63380">
    <property type="entry name" value="Riboflavin synthase domain-like"/>
    <property type="match status" value="2"/>
</dbReference>
<comment type="pathway">
    <text evidence="3">Cofactor biosynthesis; riboflavin biosynthesis; riboflavin from 2-hydroxy-3-oxobutyl phosphate and 5-amino-6-(D-ribitylamino)uracil: step 2/2.</text>
</comment>
<feature type="domain" description="Lumazine-binding" evidence="12">
    <location>
        <begin position="1"/>
        <end position="96"/>
    </location>
</feature>
<feature type="domain" description="Lumazine-binding" evidence="12">
    <location>
        <begin position="97"/>
        <end position="193"/>
    </location>
</feature>
<comment type="caution">
    <text evidence="13">The sequence shown here is derived from an EMBL/GenBank/DDBJ whole genome shotgun (WGS) entry which is preliminary data.</text>
</comment>
<reference evidence="13 14" key="1">
    <citation type="submission" date="2019-02" db="EMBL/GenBank/DDBJ databases">
        <title>Deep-cultivation of Planctomycetes and their phenomic and genomic characterization uncovers novel biology.</title>
        <authorList>
            <person name="Wiegand S."/>
            <person name="Jogler M."/>
            <person name="Boedeker C."/>
            <person name="Pinto D."/>
            <person name="Vollmers J."/>
            <person name="Rivas-Marin E."/>
            <person name="Kohn T."/>
            <person name="Peeters S.H."/>
            <person name="Heuer A."/>
            <person name="Rast P."/>
            <person name="Oberbeckmann S."/>
            <person name="Bunk B."/>
            <person name="Jeske O."/>
            <person name="Meyerdierks A."/>
            <person name="Storesund J.E."/>
            <person name="Kallscheuer N."/>
            <person name="Luecker S."/>
            <person name="Lage O.M."/>
            <person name="Pohl T."/>
            <person name="Merkel B.J."/>
            <person name="Hornburger P."/>
            <person name="Mueller R.-W."/>
            <person name="Bruemmer F."/>
            <person name="Labrenz M."/>
            <person name="Spormann A.M."/>
            <person name="Op Den Camp H."/>
            <person name="Overmann J."/>
            <person name="Amann R."/>
            <person name="Jetten M.S.M."/>
            <person name="Mascher T."/>
            <person name="Medema M.H."/>
            <person name="Devos D.P."/>
            <person name="Kaster A.-K."/>
            <person name="Ovreas L."/>
            <person name="Rohde M."/>
            <person name="Galperin M.Y."/>
            <person name="Jogler C."/>
        </authorList>
    </citation>
    <scope>NUCLEOTIDE SEQUENCE [LARGE SCALE GENOMIC DNA]</scope>
    <source>
        <strain evidence="13 14">Pla52o</strain>
    </source>
</reference>
<dbReference type="GO" id="GO:0004746">
    <property type="term" value="F:riboflavin synthase activity"/>
    <property type="evidence" value="ECO:0007669"/>
    <property type="project" value="UniProtKB-UniRule"/>
</dbReference>
<evidence type="ECO:0000256" key="9">
    <source>
        <dbReference type="ARBA" id="ARBA00022737"/>
    </source>
</evidence>
<dbReference type="NCBIfam" id="TIGR00187">
    <property type="entry name" value="ribE"/>
    <property type="match status" value="1"/>
</dbReference>
<evidence type="ECO:0000256" key="11">
    <source>
        <dbReference type="PROSITE-ProRule" id="PRU00524"/>
    </source>
</evidence>
<dbReference type="Gene3D" id="2.40.30.20">
    <property type="match status" value="2"/>
</dbReference>
<dbReference type="FunFam" id="2.40.30.20:FF:000004">
    <property type="entry name" value="Riboflavin synthase, alpha subunit"/>
    <property type="match status" value="1"/>
</dbReference>
<dbReference type="NCBIfam" id="NF006767">
    <property type="entry name" value="PRK09289.1"/>
    <property type="match status" value="1"/>
</dbReference>
<evidence type="ECO:0000256" key="8">
    <source>
        <dbReference type="ARBA" id="ARBA00022679"/>
    </source>
</evidence>
<dbReference type="RefSeq" id="WP_146596711.1">
    <property type="nucleotide sequence ID" value="NZ_SJPT01000009.1"/>
</dbReference>
<name>A0A5C6C6E1_9BACT</name>
<dbReference type="PANTHER" id="PTHR21098:SF12">
    <property type="entry name" value="RIBOFLAVIN SYNTHASE"/>
    <property type="match status" value="1"/>
</dbReference>
<keyword evidence="9" id="KW-0677">Repeat</keyword>
<dbReference type="InterPro" id="IPR017938">
    <property type="entry name" value="Riboflavin_synthase-like_b-brl"/>
</dbReference>
<feature type="repeat" description="Lumazine-binding" evidence="11">
    <location>
        <begin position="1"/>
        <end position="96"/>
    </location>
</feature>
<dbReference type="Pfam" id="PF00677">
    <property type="entry name" value="Lum_binding"/>
    <property type="match status" value="2"/>
</dbReference>
<comment type="subunit">
    <text evidence="4">Homotrimer.</text>
</comment>
<dbReference type="FunFam" id="2.40.30.20:FF:000003">
    <property type="entry name" value="Riboflavin synthase, alpha subunit"/>
    <property type="match status" value="1"/>
</dbReference>
<evidence type="ECO:0000313" key="14">
    <source>
        <dbReference type="Proteomes" id="UP000316304"/>
    </source>
</evidence>
<protein>
    <recommendedName>
        <fullName evidence="6 10">Riboflavin synthase</fullName>
        <ecNumber evidence="5 10">2.5.1.9</ecNumber>
    </recommendedName>
</protein>
<evidence type="ECO:0000256" key="10">
    <source>
        <dbReference type="NCBIfam" id="TIGR00187"/>
    </source>
</evidence>
<dbReference type="PIRSF" id="PIRSF000498">
    <property type="entry name" value="Riboflavin_syn_A"/>
    <property type="match status" value="1"/>
</dbReference>
<sequence>MFTGLVETVGRISEIRIEAPGRQFQIEAAAICEGVQIGDSIAINGCCLTVIEINGGRLRFEAGAETLSRTNLGQLEVDSPVNLERSLAVGDRLGGHYVTGHIDTVVTLKERRDDPPWANLYFSVPENWISQIASKGSVAVDGVSLTVVDVESDCFSVALIPHTLDQTTLGRLVIGDRVNLETDVLAKYVQRSLECSKS</sequence>
<evidence type="ECO:0000313" key="13">
    <source>
        <dbReference type="EMBL" id="TWU20190.1"/>
    </source>
</evidence>
<dbReference type="InterPro" id="IPR001783">
    <property type="entry name" value="Lumazine-bd"/>
</dbReference>
<dbReference type="PROSITE" id="PS51177">
    <property type="entry name" value="LUMAZINE_BIND"/>
    <property type="match status" value="2"/>
</dbReference>
<evidence type="ECO:0000256" key="5">
    <source>
        <dbReference type="ARBA" id="ARBA00012827"/>
    </source>
</evidence>
<accession>A0A5C6C6E1</accession>
<comment type="function">
    <text evidence="2">Catalyzes the dismutation of two molecules of 6,7-dimethyl-8-ribityllumazine, resulting in the formation of riboflavin and 5-amino-6-(D-ribitylamino)uracil.</text>
</comment>
<evidence type="ECO:0000256" key="2">
    <source>
        <dbReference type="ARBA" id="ARBA00002803"/>
    </source>
</evidence>
<dbReference type="GO" id="GO:0009231">
    <property type="term" value="P:riboflavin biosynthetic process"/>
    <property type="evidence" value="ECO:0007669"/>
    <property type="project" value="UniProtKB-KW"/>
</dbReference>
<organism evidence="13 14">
    <name type="scientific">Novipirellula galeiformis</name>
    <dbReference type="NCBI Taxonomy" id="2528004"/>
    <lineage>
        <taxon>Bacteria</taxon>
        <taxon>Pseudomonadati</taxon>
        <taxon>Planctomycetota</taxon>
        <taxon>Planctomycetia</taxon>
        <taxon>Pirellulales</taxon>
        <taxon>Pirellulaceae</taxon>
        <taxon>Novipirellula</taxon>
    </lineage>
</organism>
<dbReference type="OrthoDB" id="9788537at2"/>
<dbReference type="CDD" id="cd00402">
    <property type="entry name" value="Riboflavin_synthase_like"/>
    <property type="match status" value="1"/>
</dbReference>
<comment type="catalytic activity">
    <reaction evidence="1">
        <text>2 6,7-dimethyl-8-(1-D-ribityl)lumazine + H(+) = 5-amino-6-(D-ribitylamino)uracil + riboflavin</text>
        <dbReference type="Rhea" id="RHEA:20772"/>
        <dbReference type="ChEBI" id="CHEBI:15378"/>
        <dbReference type="ChEBI" id="CHEBI:15934"/>
        <dbReference type="ChEBI" id="CHEBI:57986"/>
        <dbReference type="ChEBI" id="CHEBI:58201"/>
        <dbReference type="EC" id="2.5.1.9"/>
    </reaction>
</comment>
<evidence type="ECO:0000256" key="3">
    <source>
        <dbReference type="ARBA" id="ARBA00004887"/>
    </source>
</evidence>
<evidence type="ECO:0000256" key="4">
    <source>
        <dbReference type="ARBA" id="ARBA00011233"/>
    </source>
</evidence>
<dbReference type="InterPro" id="IPR023366">
    <property type="entry name" value="ATP_synth_asu-like_sf"/>
</dbReference>
<dbReference type="Proteomes" id="UP000316304">
    <property type="component" value="Unassembled WGS sequence"/>
</dbReference>
<dbReference type="EMBL" id="SJPT01000009">
    <property type="protein sequence ID" value="TWU20190.1"/>
    <property type="molecule type" value="Genomic_DNA"/>
</dbReference>
<dbReference type="InterPro" id="IPR026017">
    <property type="entry name" value="Lumazine-bd_dom"/>
</dbReference>
<keyword evidence="8 13" id="KW-0808">Transferase</keyword>
<evidence type="ECO:0000259" key="12">
    <source>
        <dbReference type="PROSITE" id="PS51177"/>
    </source>
</evidence>
<gene>
    <name evidence="13" type="primary">ribE</name>
    <name evidence="13" type="ORF">Pla52o_47050</name>
</gene>
<dbReference type="AlphaFoldDB" id="A0A5C6C6E1"/>
<dbReference type="EC" id="2.5.1.9" evidence="5 10"/>
<evidence type="ECO:0000256" key="7">
    <source>
        <dbReference type="ARBA" id="ARBA00022619"/>
    </source>
</evidence>
<feature type="repeat" description="Lumazine-binding" evidence="11">
    <location>
        <begin position="97"/>
        <end position="193"/>
    </location>
</feature>
<keyword evidence="14" id="KW-1185">Reference proteome</keyword>
<dbReference type="NCBIfam" id="NF009566">
    <property type="entry name" value="PRK13020.1"/>
    <property type="match status" value="1"/>
</dbReference>
<proteinExistence type="predicted"/>
<keyword evidence="7" id="KW-0686">Riboflavin biosynthesis</keyword>
<evidence type="ECO:0000256" key="6">
    <source>
        <dbReference type="ARBA" id="ARBA00013950"/>
    </source>
</evidence>